<dbReference type="Proteomes" id="UP000824120">
    <property type="component" value="Chromosome 6"/>
</dbReference>
<accession>A0A9J5YJX6</accession>
<name>A0A9J5YJX6_SOLCO</name>
<organism evidence="2 3">
    <name type="scientific">Solanum commersonii</name>
    <name type="common">Commerson's wild potato</name>
    <name type="synonym">Commerson's nightshade</name>
    <dbReference type="NCBI Taxonomy" id="4109"/>
    <lineage>
        <taxon>Eukaryota</taxon>
        <taxon>Viridiplantae</taxon>
        <taxon>Streptophyta</taxon>
        <taxon>Embryophyta</taxon>
        <taxon>Tracheophyta</taxon>
        <taxon>Spermatophyta</taxon>
        <taxon>Magnoliopsida</taxon>
        <taxon>eudicotyledons</taxon>
        <taxon>Gunneridae</taxon>
        <taxon>Pentapetalae</taxon>
        <taxon>asterids</taxon>
        <taxon>lamiids</taxon>
        <taxon>Solanales</taxon>
        <taxon>Solanaceae</taxon>
        <taxon>Solanoideae</taxon>
        <taxon>Solaneae</taxon>
        <taxon>Solanum</taxon>
    </lineage>
</organism>
<keyword evidence="3" id="KW-1185">Reference proteome</keyword>
<gene>
    <name evidence="2" type="ORF">H5410_032003</name>
</gene>
<evidence type="ECO:0000313" key="3">
    <source>
        <dbReference type="Proteomes" id="UP000824120"/>
    </source>
</evidence>
<dbReference type="OrthoDB" id="1324344at2759"/>
<reference evidence="2 3" key="1">
    <citation type="submission" date="2020-09" db="EMBL/GenBank/DDBJ databases">
        <title>De no assembly of potato wild relative species, Solanum commersonii.</title>
        <authorList>
            <person name="Cho K."/>
        </authorList>
    </citation>
    <scope>NUCLEOTIDE SEQUENCE [LARGE SCALE GENOMIC DNA]</scope>
    <source>
        <strain evidence="2">LZ3.2</strain>
        <tissue evidence="2">Leaf</tissue>
    </source>
</reference>
<dbReference type="EMBL" id="JACXVP010000006">
    <property type="protein sequence ID" value="KAG5600633.1"/>
    <property type="molecule type" value="Genomic_DNA"/>
</dbReference>
<feature type="region of interest" description="Disordered" evidence="1">
    <location>
        <begin position="32"/>
        <end position="59"/>
    </location>
</feature>
<dbReference type="AlphaFoldDB" id="A0A9J5YJX6"/>
<proteinExistence type="predicted"/>
<evidence type="ECO:0000256" key="1">
    <source>
        <dbReference type="SAM" id="MobiDB-lite"/>
    </source>
</evidence>
<feature type="compositionally biased region" description="Polar residues" evidence="1">
    <location>
        <begin position="48"/>
        <end position="59"/>
    </location>
</feature>
<evidence type="ECO:0000313" key="2">
    <source>
        <dbReference type="EMBL" id="KAG5600633.1"/>
    </source>
</evidence>
<feature type="compositionally biased region" description="Basic and acidic residues" evidence="1">
    <location>
        <begin position="32"/>
        <end position="46"/>
    </location>
</feature>
<sequence>MKICESSDPFIESPRDRIFIFCSSVLSPEGKEQIGSENKQLVDHRATLQGSTTSPNDPG</sequence>
<comment type="caution">
    <text evidence="2">The sequence shown here is derived from an EMBL/GenBank/DDBJ whole genome shotgun (WGS) entry which is preliminary data.</text>
</comment>
<protein>
    <submittedName>
        <fullName evidence="2">Uncharacterized protein</fullName>
    </submittedName>
</protein>